<keyword evidence="2" id="KW-1185">Reference proteome</keyword>
<evidence type="ECO:0000313" key="1">
    <source>
        <dbReference type="EMBL" id="KAL0116926.1"/>
    </source>
</evidence>
<sequence>MITDPIIPSTRFLRKSCVIQYYLLINANVPAISHWLAHAQFAGCNRFHRTRTCERDSNDCECIINGNGCKIFRLFTPVQSAMIYRSACGRRETKRYRLIRLDLFKVERKFAAVSVNRPYGNAKSAIR</sequence>
<organism evidence="1 2">
    <name type="scientific">Cardiocondyla obscurior</name>
    <dbReference type="NCBI Taxonomy" id="286306"/>
    <lineage>
        <taxon>Eukaryota</taxon>
        <taxon>Metazoa</taxon>
        <taxon>Ecdysozoa</taxon>
        <taxon>Arthropoda</taxon>
        <taxon>Hexapoda</taxon>
        <taxon>Insecta</taxon>
        <taxon>Pterygota</taxon>
        <taxon>Neoptera</taxon>
        <taxon>Endopterygota</taxon>
        <taxon>Hymenoptera</taxon>
        <taxon>Apocrita</taxon>
        <taxon>Aculeata</taxon>
        <taxon>Formicoidea</taxon>
        <taxon>Formicidae</taxon>
        <taxon>Myrmicinae</taxon>
        <taxon>Cardiocondyla</taxon>
    </lineage>
</organism>
<proteinExistence type="predicted"/>
<evidence type="ECO:0000313" key="2">
    <source>
        <dbReference type="Proteomes" id="UP001430953"/>
    </source>
</evidence>
<reference evidence="1 2" key="1">
    <citation type="submission" date="2023-03" db="EMBL/GenBank/DDBJ databases">
        <title>High recombination rates correlate with genetic variation in Cardiocondyla obscurior ants.</title>
        <authorList>
            <person name="Errbii M."/>
        </authorList>
    </citation>
    <scope>NUCLEOTIDE SEQUENCE [LARGE SCALE GENOMIC DNA]</scope>
    <source>
        <strain evidence="1">Alpha-2009</strain>
        <tissue evidence="1">Whole body</tissue>
    </source>
</reference>
<dbReference type="EMBL" id="JADYXP020000009">
    <property type="protein sequence ID" value="KAL0116926.1"/>
    <property type="molecule type" value="Genomic_DNA"/>
</dbReference>
<protein>
    <submittedName>
        <fullName evidence="1">Uncharacterized protein</fullName>
    </submittedName>
</protein>
<comment type="caution">
    <text evidence="1">The sequence shown here is derived from an EMBL/GenBank/DDBJ whole genome shotgun (WGS) entry which is preliminary data.</text>
</comment>
<dbReference type="Proteomes" id="UP001430953">
    <property type="component" value="Unassembled WGS sequence"/>
</dbReference>
<name>A0AAW2FRS9_9HYME</name>
<gene>
    <name evidence="1" type="ORF">PUN28_010064</name>
</gene>
<accession>A0AAW2FRS9</accession>
<dbReference type="AlphaFoldDB" id="A0AAW2FRS9"/>